<evidence type="ECO:0000256" key="2">
    <source>
        <dbReference type="SAM" id="SignalP"/>
    </source>
</evidence>
<dbReference type="PROSITE" id="PS51257">
    <property type="entry name" value="PROKAR_LIPOPROTEIN"/>
    <property type="match status" value="1"/>
</dbReference>
<comment type="caution">
    <text evidence="3">The sequence shown here is derived from an EMBL/GenBank/DDBJ whole genome shotgun (WGS) entry which is preliminary data.</text>
</comment>
<evidence type="ECO:0000256" key="1">
    <source>
        <dbReference type="SAM" id="MobiDB-lite"/>
    </source>
</evidence>
<keyword evidence="4" id="KW-1185">Reference proteome</keyword>
<feature type="chain" id="PRO_5045368331" evidence="2">
    <location>
        <begin position="19"/>
        <end position="395"/>
    </location>
</feature>
<reference evidence="3 4" key="1">
    <citation type="submission" date="2022-11" db="EMBL/GenBank/DDBJ databases">
        <title>Minimal conservation of predation-associated metabolite biosynthetic gene clusters underscores biosynthetic potential of Myxococcota including descriptions for ten novel species: Archangium lansinium sp. nov., Myxococcus landrumus sp. nov., Nannocystis bai.</title>
        <authorList>
            <person name="Ahearne A."/>
            <person name="Stevens C."/>
            <person name="Dowd S."/>
        </authorList>
    </citation>
    <scope>NUCLEOTIDE SEQUENCE [LARGE SCALE GENOMIC DNA]</scope>
    <source>
        <strain evidence="3 4">NCELM</strain>
    </source>
</reference>
<accession>A0ABT5AXD1</accession>
<gene>
    <name evidence="3" type="ORF">POL58_01990</name>
</gene>
<dbReference type="RefSeq" id="WP_271994053.1">
    <property type="nucleotide sequence ID" value="NZ_JAQNDN010000001.1"/>
</dbReference>
<feature type="compositionally biased region" description="Low complexity" evidence="1">
    <location>
        <begin position="72"/>
        <end position="131"/>
    </location>
</feature>
<dbReference type="Proteomes" id="UP001217838">
    <property type="component" value="Unassembled WGS sequence"/>
</dbReference>
<feature type="region of interest" description="Disordered" evidence="1">
    <location>
        <begin position="24"/>
        <end position="131"/>
    </location>
</feature>
<dbReference type="EMBL" id="JAQNDN010000001">
    <property type="protein sequence ID" value="MDC0666485.1"/>
    <property type="molecule type" value="Genomic_DNA"/>
</dbReference>
<name>A0ABT5AXD1_9BACT</name>
<feature type="compositionally biased region" description="Low complexity" evidence="1">
    <location>
        <begin position="24"/>
        <end position="55"/>
    </location>
</feature>
<sequence>MHLVHVRRSSALVIAVLAACGDAGGTAASDSTGASAGTDTTATTTLTTDTTSTTTIGEQPTGEPGTEGATGTGTTSTTTSTTSTTTGATSDALTSTTSTASDATSTTTTDAASTTTTDATSTTTTDTTTGDDLCLCPDIEIPLDDGIFVLSDDSELWKYRPDPNTFESLGVVDCGLMPKMHSMAVDREGFAWMMFKEPKGALRKVDVTNPQNCSDPGYVPGQMGIEYFGMAFVSNGPNDGCDRLYGNSYDPGFVDEAPGIADLLDVDPDTLLIDLIGETDYNGGELTGTGDGRLFLFSGANPAKLLELDKSSGAVLATLPLVGFETTYAFAVAFFAGDFYFFTESGGYNTPSKVTRLDYDDSDNNGMQDLVTVNPMGPIRIVGAGVSTCAPFLPM</sequence>
<evidence type="ECO:0000313" key="3">
    <source>
        <dbReference type="EMBL" id="MDC0666485.1"/>
    </source>
</evidence>
<organism evidence="3 4">
    <name type="scientific">Nannocystis radixulma</name>
    <dbReference type="NCBI Taxonomy" id="2995305"/>
    <lineage>
        <taxon>Bacteria</taxon>
        <taxon>Pseudomonadati</taxon>
        <taxon>Myxococcota</taxon>
        <taxon>Polyangia</taxon>
        <taxon>Nannocystales</taxon>
        <taxon>Nannocystaceae</taxon>
        <taxon>Nannocystis</taxon>
    </lineage>
</organism>
<evidence type="ECO:0000313" key="4">
    <source>
        <dbReference type="Proteomes" id="UP001217838"/>
    </source>
</evidence>
<keyword evidence="2" id="KW-0732">Signal</keyword>
<protein>
    <submittedName>
        <fullName evidence="3">Uncharacterized protein</fullName>
    </submittedName>
</protein>
<proteinExistence type="predicted"/>
<feature type="signal peptide" evidence="2">
    <location>
        <begin position="1"/>
        <end position="18"/>
    </location>
</feature>